<accession>A0A0C9UCB1</accession>
<dbReference type="HOGENOM" id="CLU_3107961_0_0_1"/>
<keyword evidence="2" id="KW-1185">Reference proteome</keyword>
<proteinExistence type="predicted"/>
<evidence type="ECO:0000313" key="2">
    <source>
        <dbReference type="Proteomes" id="UP000054279"/>
    </source>
</evidence>
<gene>
    <name evidence="1" type="ORF">M422DRAFT_276390</name>
</gene>
<dbReference type="Proteomes" id="UP000054279">
    <property type="component" value="Unassembled WGS sequence"/>
</dbReference>
<sequence>MNTQRTSHINSESETLQHKLIHLFGDIWGSRYYVYAPDGHLSYVLKRAISR</sequence>
<organism evidence="1 2">
    <name type="scientific">Sphaerobolus stellatus (strain SS14)</name>
    <dbReference type="NCBI Taxonomy" id="990650"/>
    <lineage>
        <taxon>Eukaryota</taxon>
        <taxon>Fungi</taxon>
        <taxon>Dikarya</taxon>
        <taxon>Basidiomycota</taxon>
        <taxon>Agaricomycotina</taxon>
        <taxon>Agaricomycetes</taxon>
        <taxon>Phallomycetidae</taxon>
        <taxon>Geastrales</taxon>
        <taxon>Sphaerobolaceae</taxon>
        <taxon>Sphaerobolus</taxon>
    </lineage>
</organism>
<dbReference type="EMBL" id="KN837804">
    <property type="protein sequence ID" value="KIJ23101.1"/>
    <property type="molecule type" value="Genomic_DNA"/>
</dbReference>
<protein>
    <submittedName>
        <fullName evidence="1">Uncharacterized protein</fullName>
    </submittedName>
</protein>
<evidence type="ECO:0000313" key="1">
    <source>
        <dbReference type="EMBL" id="KIJ23101.1"/>
    </source>
</evidence>
<reference evidence="1 2" key="1">
    <citation type="submission" date="2014-06" db="EMBL/GenBank/DDBJ databases">
        <title>Evolutionary Origins and Diversification of the Mycorrhizal Mutualists.</title>
        <authorList>
            <consortium name="DOE Joint Genome Institute"/>
            <consortium name="Mycorrhizal Genomics Consortium"/>
            <person name="Kohler A."/>
            <person name="Kuo A."/>
            <person name="Nagy L.G."/>
            <person name="Floudas D."/>
            <person name="Copeland A."/>
            <person name="Barry K.W."/>
            <person name="Cichocki N."/>
            <person name="Veneault-Fourrey C."/>
            <person name="LaButti K."/>
            <person name="Lindquist E.A."/>
            <person name="Lipzen A."/>
            <person name="Lundell T."/>
            <person name="Morin E."/>
            <person name="Murat C."/>
            <person name="Riley R."/>
            <person name="Ohm R."/>
            <person name="Sun H."/>
            <person name="Tunlid A."/>
            <person name="Henrissat B."/>
            <person name="Grigoriev I.V."/>
            <person name="Hibbett D.S."/>
            <person name="Martin F."/>
        </authorList>
    </citation>
    <scope>NUCLEOTIDE SEQUENCE [LARGE SCALE GENOMIC DNA]</scope>
    <source>
        <strain evidence="1 2">SS14</strain>
    </source>
</reference>
<name>A0A0C9UCB1_SPHS4</name>
<dbReference type="AlphaFoldDB" id="A0A0C9UCB1"/>